<accession>A0ABP0HVS1</accession>
<feature type="compositionally biased region" description="Polar residues" evidence="2">
    <location>
        <begin position="14"/>
        <end position="31"/>
    </location>
</feature>
<evidence type="ECO:0000313" key="5">
    <source>
        <dbReference type="Proteomes" id="UP001642464"/>
    </source>
</evidence>
<gene>
    <name evidence="4" type="ORF">SCF082_LOCUS3880</name>
</gene>
<keyword evidence="3" id="KW-0472">Membrane</keyword>
<dbReference type="PANTHER" id="PTHR45615">
    <property type="entry name" value="MYOSIN HEAVY CHAIN, NON-MUSCLE"/>
    <property type="match status" value="1"/>
</dbReference>
<dbReference type="PANTHER" id="PTHR45615:SF80">
    <property type="entry name" value="GRIP DOMAIN-CONTAINING PROTEIN"/>
    <property type="match status" value="1"/>
</dbReference>
<keyword evidence="3" id="KW-1133">Transmembrane helix</keyword>
<protein>
    <submittedName>
        <fullName evidence="4">Uncharacterized protein</fullName>
    </submittedName>
</protein>
<feature type="transmembrane region" description="Helical" evidence="3">
    <location>
        <begin position="930"/>
        <end position="952"/>
    </location>
</feature>
<name>A0ABP0HVS1_9DINO</name>
<evidence type="ECO:0000256" key="3">
    <source>
        <dbReference type="SAM" id="Phobius"/>
    </source>
</evidence>
<sequence length="1282" mass="142317">MAARRRQGDGESYGMSTPSRGMSPSSPSLRSMKQLCDALQTERDQLQQSVVDLETKLTDLEGSRFEPPELEELQIYCSTLESQKRTLEQELAKSRSETAPLEGTEQSVDSIEGLTAENARLQGDLSEERRGHLRTQEELQAELQVGQDRIKELEEQLSLLQRDYDERFQTFDSQKVEALAGPAVSMEQQQKMIDLEVENSRLQEDLSKERHGHSIAQAELQARIEQLMLEMLQLFLGKTDVQMFIDAGDGTRHLWPFSKNRLNGRGERVAEQLVDRAMEDAKEPSQKIGECVVGRVLSVSWLRSGVSGDVLGVCRIEEPAGWISIVSTEDVGVDPPESTWQDSNRWAGRDLQRSNSWACMRLEQLQRLQRELEVLEASKLEAAEAAGAAQQSCDLELSQSRQQLEAARAEAAEDLGRRERELHELRERLRSLELQLHQAQLQCDGPGVYILAGEVDVTEAVGRGSTKVGRLQPGQEVHVLEVVQKEQDRRVRARIQQPAGWISLLDTSEGHRWAHRQLAATNEWISELSSGGELELKARLAALEAGATATPHSPLTGSSASQLHLKGWLEVRSPKPISCERGQKRWTTVRSRSAMLCSATPWRDADLPAAAEGAEAPVVPWPEEELQRRVEECVSERLRDLEQRLALLEQDARTKDARVEGELRSSVLRASEAFLSVQPPPPVPRLPFSRHEQLELSTAPEKTVDEKGCAAEYRFEACVWDSSVLVGLGVLSWQESLSVVLCGLWSVLVEGFFVLILCDNMTDTVFEDSLAQEMKEWRVQFGQNLNYVDAATGQPLIMGVCSMSNSLLNGVVQAEIYETMFKYGIREAGNEDLRWPLLPVGAWLALIALLVWIFTVIKDMLCAFSFGIALTSLPSGDTTHRSGQTLLSGVSRLRMLLLFVLNILPRLCIALVLGIIGVHFLASTTSVSDLILNAVALEVVLCIDDLFFAVLVPRRVHETVKSLKPLPVTLRTPFLHARQGLIFMLSLASLAAAHVVYLQPVVDNMQMTADALCAGVTNFTTFQDAAGLVFLLDGPAPPADDHSSYAYRAVLQATGLEEVHPEPLAARVQNAALRGLAMQLKSMTFEERNEFWPLCRDMDSEVYEGFGLMHMRSATAENLNRLFPDADLAGLERSCWSFRNYCFNGTLPLQSLWHLRALCPVTCGCASLEGSFVANLPSFGCPQVCKSVFQRSVANLTCADRDGEDSIFKRYTRGLAQRKGFVGNVSRCSDFAVPVVIDGSPFNFCTQSSELRKMGFQSAELLCPETCACSSSPSLECPTSCR</sequence>
<feature type="transmembrane region" description="Helical" evidence="3">
    <location>
        <begin position="896"/>
        <end position="918"/>
    </location>
</feature>
<dbReference type="Proteomes" id="UP001642464">
    <property type="component" value="Unassembled WGS sequence"/>
</dbReference>
<feature type="transmembrane region" description="Helical" evidence="3">
    <location>
        <begin position="980"/>
        <end position="998"/>
    </location>
</feature>
<keyword evidence="1" id="KW-0175">Coiled coil</keyword>
<proteinExistence type="predicted"/>
<reference evidence="4 5" key="1">
    <citation type="submission" date="2024-02" db="EMBL/GenBank/DDBJ databases">
        <authorList>
            <person name="Chen Y."/>
            <person name="Shah S."/>
            <person name="Dougan E. K."/>
            <person name="Thang M."/>
            <person name="Chan C."/>
        </authorList>
    </citation>
    <scope>NUCLEOTIDE SEQUENCE [LARGE SCALE GENOMIC DNA]</scope>
</reference>
<comment type="caution">
    <text evidence="4">The sequence shown here is derived from an EMBL/GenBank/DDBJ whole genome shotgun (WGS) entry which is preliminary data.</text>
</comment>
<feature type="coiled-coil region" evidence="1">
    <location>
        <begin position="631"/>
        <end position="658"/>
    </location>
</feature>
<evidence type="ECO:0000313" key="4">
    <source>
        <dbReference type="EMBL" id="CAK8994315.1"/>
    </source>
</evidence>
<feature type="coiled-coil region" evidence="1">
    <location>
        <begin position="136"/>
        <end position="205"/>
    </location>
</feature>
<organism evidence="4 5">
    <name type="scientific">Durusdinium trenchii</name>
    <dbReference type="NCBI Taxonomy" id="1381693"/>
    <lineage>
        <taxon>Eukaryota</taxon>
        <taxon>Sar</taxon>
        <taxon>Alveolata</taxon>
        <taxon>Dinophyceae</taxon>
        <taxon>Suessiales</taxon>
        <taxon>Symbiodiniaceae</taxon>
        <taxon>Durusdinium</taxon>
    </lineage>
</organism>
<feature type="transmembrane region" description="Helical" evidence="3">
    <location>
        <begin position="835"/>
        <end position="857"/>
    </location>
</feature>
<evidence type="ECO:0000256" key="1">
    <source>
        <dbReference type="SAM" id="Coils"/>
    </source>
</evidence>
<dbReference type="EMBL" id="CAXAMM010002002">
    <property type="protein sequence ID" value="CAK8994315.1"/>
    <property type="molecule type" value="Genomic_DNA"/>
</dbReference>
<keyword evidence="3" id="KW-0812">Transmembrane</keyword>
<feature type="coiled-coil region" evidence="1">
    <location>
        <begin position="365"/>
        <end position="442"/>
    </location>
</feature>
<keyword evidence="5" id="KW-1185">Reference proteome</keyword>
<feature type="region of interest" description="Disordered" evidence="2">
    <location>
        <begin position="1"/>
        <end position="34"/>
    </location>
</feature>
<feature type="region of interest" description="Disordered" evidence="2">
    <location>
        <begin position="88"/>
        <end position="107"/>
    </location>
</feature>
<evidence type="ECO:0000256" key="2">
    <source>
        <dbReference type="SAM" id="MobiDB-lite"/>
    </source>
</evidence>